<comment type="caution">
    <text evidence="1">The sequence shown here is derived from an EMBL/GenBank/DDBJ whole genome shotgun (WGS) entry which is preliminary data.</text>
</comment>
<evidence type="ECO:0000313" key="1">
    <source>
        <dbReference type="EMBL" id="KAH9678642.1"/>
    </source>
</evidence>
<sequence length="930" mass="107440">MIEEGHCVYVKRSKDDFAILSLYVDDILLAVNNKEFVKTVKDWLYSKFDIKDMGETAYILGVKIFRDRSRKLLTLSQEPYIKKILKRFNMADCKPMDTPIAKGQSLSLDMCHNTPQEKEKMARVPYANAIGSLMCAMMCTRPDISYTVGLVCATCIELIMSVLGSDQSWLCFSLLKSYENLVDALMYGRQTLTLDEVKSALNTRELQIKQVHLENGTSEGLTAKVNADNKKKKGKSKSKNRDLKCFQCHKECHFKRDCPEKKNKPKDLRNYSGDAVLVEEEGSESAGKSSRNNFRRSSHKSNERLDYAHSDLWGPVQCVSLGRNTYFLSIIDDFSRKVWVYVLKNKDKVFEKFKEWKQLVENQTGKRLKKLRTDNGLEFCNQPFDIFCTNEDLIGFALVAAKDIDDEEPKNFKKVTHGLLKEEWLKTMKEFQKAMDEEMASLYKNKTWELVKKPENRRVVGCKWIFKIKEGINGSEPRRFKARLVAKGYTQHEGINFKEVFFPVVRHASIRVILVITAVQDMQLDQLDVKTTFLHGRLEEEILMSQPEGYLHEFIRCNYDCCIYYKTIKDGLYIYLILYVDDMLVACKDRDEIDKLKMLLNSEFEMKDLGYANKILGMEIRRNRKAEKQDMANVPYANAVGSLMYAMVLTRPDIAHVVSVVSRYMAQPGKDHWKTVKWILMYLNGTVNCGLLHGKTKANGEGLKGYIDSDYVGDLDRMMSLIGYIFMLNDCVVNWKLKCNSFEHPADHEKTKHIDVKFHFIRNEVSRGVVKMVKIHTDENPADTFTKLSKQGIKAVSRSEFNDDSRVLQRESNTVGWRTSSIRRNSELPKWEDSLDEKYPHIVYHEHCKACDVEQLDPSSMEADGSDKIEEELVKGRSRVSWEKIDVSFHNCRQRFAAHRVTHVTLSLSHVQRDMHMSACGLMTNACKVE</sequence>
<proteinExistence type="predicted"/>
<gene>
    <name evidence="1" type="ORF">KPL71_025796</name>
</gene>
<dbReference type="EMBL" id="CM039178">
    <property type="protein sequence ID" value="KAH9678642.1"/>
    <property type="molecule type" value="Genomic_DNA"/>
</dbReference>
<dbReference type="Proteomes" id="UP000829398">
    <property type="component" value="Chromosome 9"/>
</dbReference>
<name>A0ACB8HV39_CITSI</name>
<evidence type="ECO:0000313" key="2">
    <source>
        <dbReference type="Proteomes" id="UP000829398"/>
    </source>
</evidence>
<organism evidence="1 2">
    <name type="scientific">Citrus sinensis</name>
    <name type="common">Sweet orange</name>
    <name type="synonym">Citrus aurantium var. sinensis</name>
    <dbReference type="NCBI Taxonomy" id="2711"/>
    <lineage>
        <taxon>Eukaryota</taxon>
        <taxon>Viridiplantae</taxon>
        <taxon>Streptophyta</taxon>
        <taxon>Embryophyta</taxon>
        <taxon>Tracheophyta</taxon>
        <taxon>Spermatophyta</taxon>
        <taxon>Magnoliopsida</taxon>
        <taxon>eudicotyledons</taxon>
        <taxon>Gunneridae</taxon>
        <taxon>Pentapetalae</taxon>
        <taxon>rosids</taxon>
        <taxon>malvids</taxon>
        <taxon>Sapindales</taxon>
        <taxon>Rutaceae</taxon>
        <taxon>Aurantioideae</taxon>
        <taxon>Citrus</taxon>
    </lineage>
</organism>
<keyword evidence="2" id="KW-1185">Reference proteome</keyword>
<reference evidence="2" key="1">
    <citation type="journal article" date="2023" name="Hortic. Res.">
        <title>A chromosome-level phased genome enabling allele-level studies in sweet orange: a case study on citrus Huanglongbing tolerance.</title>
        <authorList>
            <person name="Wu B."/>
            <person name="Yu Q."/>
            <person name="Deng Z."/>
            <person name="Duan Y."/>
            <person name="Luo F."/>
            <person name="Gmitter F. Jr."/>
        </authorList>
    </citation>
    <scope>NUCLEOTIDE SEQUENCE [LARGE SCALE GENOMIC DNA]</scope>
    <source>
        <strain evidence="2">cv. Valencia</strain>
    </source>
</reference>
<accession>A0ACB8HV39</accession>
<protein>
    <submittedName>
        <fullName evidence="1">Integrase catalytic domain-containing protein</fullName>
    </submittedName>
</protein>